<keyword evidence="5 6" id="KW-0560">Oxidoreductase</keyword>
<accession>A0A6G6Y812</accession>
<dbReference type="InterPro" id="IPR009100">
    <property type="entry name" value="AcylCoA_DH/oxidase_NM_dom_sf"/>
</dbReference>
<dbReference type="InterPro" id="IPR046373">
    <property type="entry name" value="Acyl-CoA_Oxase/DH_mid-dom_sf"/>
</dbReference>
<dbReference type="InterPro" id="IPR037069">
    <property type="entry name" value="AcylCoA_DH/ox_N_sf"/>
</dbReference>
<gene>
    <name evidence="10" type="ORF">G5C33_15595</name>
</gene>
<feature type="domain" description="Acyl-CoA dehydrogenase/oxidase C-terminal" evidence="7">
    <location>
        <begin position="233"/>
        <end position="368"/>
    </location>
</feature>
<organism evidence="10 11">
    <name type="scientific">Stakelama tenebrarum</name>
    <dbReference type="NCBI Taxonomy" id="2711215"/>
    <lineage>
        <taxon>Bacteria</taxon>
        <taxon>Pseudomonadati</taxon>
        <taxon>Pseudomonadota</taxon>
        <taxon>Alphaproteobacteria</taxon>
        <taxon>Sphingomonadales</taxon>
        <taxon>Sphingomonadaceae</taxon>
        <taxon>Stakelama</taxon>
    </lineage>
</organism>
<evidence type="ECO:0000256" key="1">
    <source>
        <dbReference type="ARBA" id="ARBA00001974"/>
    </source>
</evidence>
<dbReference type="InterPro" id="IPR006091">
    <property type="entry name" value="Acyl-CoA_Oxase/DH_mid-dom"/>
</dbReference>
<reference evidence="10 11" key="1">
    <citation type="submission" date="2020-02" db="EMBL/GenBank/DDBJ databases">
        <authorList>
            <person name="Zheng R.K."/>
            <person name="Sun C.M."/>
        </authorList>
    </citation>
    <scope>NUCLEOTIDE SEQUENCE [LARGE SCALE GENOMIC DNA]</scope>
    <source>
        <strain evidence="11">zrk23</strain>
    </source>
</reference>
<dbReference type="Pfam" id="PF02770">
    <property type="entry name" value="Acyl-CoA_dh_M"/>
    <property type="match status" value="1"/>
</dbReference>
<dbReference type="Gene3D" id="2.40.110.10">
    <property type="entry name" value="Butyryl-CoA Dehydrogenase, subunit A, domain 2"/>
    <property type="match status" value="1"/>
</dbReference>
<dbReference type="InterPro" id="IPR013786">
    <property type="entry name" value="AcylCoA_DH/ox_N"/>
</dbReference>
<dbReference type="GO" id="GO:0050660">
    <property type="term" value="F:flavin adenine dinucleotide binding"/>
    <property type="evidence" value="ECO:0007669"/>
    <property type="project" value="InterPro"/>
</dbReference>
<dbReference type="Pfam" id="PF02771">
    <property type="entry name" value="Acyl-CoA_dh_N"/>
    <property type="match status" value="1"/>
</dbReference>
<feature type="domain" description="Acyl-CoA oxidase/dehydrogenase middle" evidence="8">
    <location>
        <begin position="121"/>
        <end position="201"/>
    </location>
</feature>
<evidence type="ECO:0000256" key="3">
    <source>
        <dbReference type="ARBA" id="ARBA00022630"/>
    </source>
</evidence>
<evidence type="ECO:0000256" key="2">
    <source>
        <dbReference type="ARBA" id="ARBA00009347"/>
    </source>
</evidence>
<evidence type="ECO:0000256" key="4">
    <source>
        <dbReference type="ARBA" id="ARBA00022827"/>
    </source>
</evidence>
<sequence length="380" mass="40758">MDFGLTEEQTMLRDMLQRYLRDSYDFETRRKRILQGGPDTALWQDFAQTLGILAAPLPERAGGLGGGAIETMIVMEALGEALVPEPFLETVVIAGGLLARLPGEASDALLGRIAGGEAKVALAHGEPQSRYALHDVRTTAKAKGNGWVLDGTKQVVVGGPDAVQLIVSARTSGDTRDRDGIALFLLGSDAKGIEHHDYRLIDERGASDLMLRDVHVPGDALLTGEGAALPLIEQVIDEATAAVCAEAVGAMRRMVDDTVEYAKQRRQFGQPLAGFQVLQHRMVDMYMALEQAISAAYLATLQLDAAPGERARAVSAAKAVIGDAARFVGQNAVQLHGAMGMTEELAVGHYFKRVSVIEQQFGPADHHLARYAALRRAEAA</sequence>
<dbReference type="RefSeq" id="WP_165327992.1">
    <property type="nucleotide sequence ID" value="NZ_CP049109.1"/>
</dbReference>
<dbReference type="PANTHER" id="PTHR43884">
    <property type="entry name" value="ACYL-COA DEHYDROGENASE"/>
    <property type="match status" value="1"/>
</dbReference>
<dbReference type="SUPFAM" id="SSF47203">
    <property type="entry name" value="Acyl-CoA dehydrogenase C-terminal domain-like"/>
    <property type="match status" value="1"/>
</dbReference>
<dbReference type="AlphaFoldDB" id="A0A6G6Y812"/>
<dbReference type="PANTHER" id="PTHR43884:SF20">
    <property type="entry name" value="ACYL-COA DEHYDROGENASE FADE28"/>
    <property type="match status" value="1"/>
</dbReference>
<dbReference type="Gene3D" id="1.20.140.10">
    <property type="entry name" value="Butyryl-CoA Dehydrogenase, subunit A, domain 3"/>
    <property type="match status" value="1"/>
</dbReference>
<keyword evidence="3 6" id="KW-0285">Flavoprotein</keyword>
<dbReference type="GO" id="GO:0003995">
    <property type="term" value="F:acyl-CoA dehydrogenase activity"/>
    <property type="evidence" value="ECO:0007669"/>
    <property type="project" value="TreeGrafter"/>
</dbReference>
<evidence type="ECO:0000256" key="6">
    <source>
        <dbReference type="RuleBase" id="RU362125"/>
    </source>
</evidence>
<evidence type="ECO:0000259" key="7">
    <source>
        <dbReference type="Pfam" id="PF00441"/>
    </source>
</evidence>
<dbReference type="CDD" id="cd00567">
    <property type="entry name" value="ACAD"/>
    <property type="match status" value="1"/>
</dbReference>
<dbReference type="Proteomes" id="UP000501568">
    <property type="component" value="Chromosome"/>
</dbReference>
<proteinExistence type="inferred from homology"/>
<dbReference type="InterPro" id="IPR009075">
    <property type="entry name" value="AcylCo_DH/oxidase_C"/>
</dbReference>
<evidence type="ECO:0000313" key="11">
    <source>
        <dbReference type="Proteomes" id="UP000501568"/>
    </source>
</evidence>
<protein>
    <submittedName>
        <fullName evidence="10">Pimeloyl-CoA dehydrogenase small subunit</fullName>
    </submittedName>
</protein>
<dbReference type="EMBL" id="CP049109">
    <property type="protein sequence ID" value="QIG81065.1"/>
    <property type="molecule type" value="Genomic_DNA"/>
</dbReference>
<keyword evidence="4 6" id="KW-0274">FAD</keyword>
<keyword evidence="11" id="KW-1185">Reference proteome</keyword>
<comment type="cofactor">
    <cofactor evidence="1 6">
        <name>FAD</name>
        <dbReference type="ChEBI" id="CHEBI:57692"/>
    </cofactor>
</comment>
<evidence type="ECO:0000313" key="10">
    <source>
        <dbReference type="EMBL" id="QIG81065.1"/>
    </source>
</evidence>
<dbReference type="SUPFAM" id="SSF56645">
    <property type="entry name" value="Acyl-CoA dehydrogenase NM domain-like"/>
    <property type="match status" value="1"/>
</dbReference>
<dbReference type="Pfam" id="PF00441">
    <property type="entry name" value="Acyl-CoA_dh_1"/>
    <property type="match status" value="1"/>
</dbReference>
<name>A0A6G6Y812_9SPHN</name>
<feature type="domain" description="Acyl-CoA dehydrogenase/oxidase N-terminal" evidence="9">
    <location>
        <begin position="6"/>
        <end position="84"/>
    </location>
</feature>
<dbReference type="InterPro" id="IPR036250">
    <property type="entry name" value="AcylCo_DH-like_C"/>
</dbReference>
<evidence type="ECO:0000259" key="8">
    <source>
        <dbReference type="Pfam" id="PF02770"/>
    </source>
</evidence>
<evidence type="ECO:0000256" key="5">
    <source>
        <dbReference type="ARBA" id="ARBA00023002"/>
    </source>
</evidence>
<evidence type="ECO:0000259" key="9">
    <source>
        <dbReference type="Pfam" id="PF02771"/>
    </source>
</evidence>
<dbReference type="KEGG" id="spzr:G5C33_15595"/>
<comment type="similarity">
    <text evidence="2 6">Belongs to the acyl-CoA dehydrogenase family.</text>
</comment>
<dbReference type="Gene3D" id="1.10.540.10">
    <property type="entry name" value="Acyl-CoA dehydrogenase/oxidase, N-terminal domain"/>
    <property type="match status" value="1"/>
</dbReference>